<feature type="transmembrane region" description="Helical" evidence="1">
    <location>
        <begin position="183"/>
        <end position="206"/>
    </location>
</feature>
<dbReference type="EMBL" id="CADCTR010003163">
    <property type="protein sequence ID" value="CAA9385265.1"/>
    <property type="molecule type" value="Genomic_DNA"/>
</dbReference>
<feature type="non-terminal residue" evidence="2">
    <location>
        <position position="346"/>
    </location>
</feature>
<reference evidence="2" key="1">
    <citation type="submission" date="2020-02" db="EMBL/GenBank/DDBJ databases">
        <authorList>
            <person name="Meier V. D."/>
        </authorList>
    </citation>
    <scope>NUCLEOTIDE SEQUENCE</scope>
    <source>
        <strain evidence="2">AVDCRST_MAG93</strain>
    </source>
</reference>
<accession>A0A6J4NK82</accession>
<proteinExistence type="predicted"/>
<gene>
    <name evidence="2" type="ORF">AVDCRST_MAG93-9418</name>
</gene>
<keyword evidence="1" id="KW-1133">Transmembrane helix</keyword>
<evidence type="ECO:0000256" key="1">
    <source>
        <dbReference type="SAM" id="Phobius"/>
    </source>
</evidence>
<feature type="transmembrane region" description="Helical" evidence="1">
    <location>
        <begin position="39"/>
        <end position="69"/>
    </location>
</feature>
<feature type="transmembrane region" description="Helical" evidence="1">
    <location>
        <begin position="81"/>
        <end position="102"/>
    </location>
</feature>
<feature type="transmembrane region" description="Helical" evidence="1">
    <location>
        <begin position="262"/>
        <end position="281"/>
    </location>
</feature>
<sequence>MNRRTIFWLWLPLALSFTFMMLEGPTVQSAVARLPEPALSLAAFGLVLGISLVIESPVIMLVSTAIALCTDAQAYRALRRFMIGLNVVLTLVTAVVAWTPLFDVIAGQILGAPAPIVAAGRPAIQILLFWTAAIGWRRFYQGILVRHGYSNRVSIGTALRLLSSIITAAACVVWGTFSGASVGALTLMVGVGVEAVATHLMAYGVVRDQVLTNLTPGKPPLTQGQIARFHTPLAGTSLLTLLAQPITAAALARLALPRETLAAWPVVFSSLLVLRGWGLALQETTIAQAKDARMLTPLRDFTMVVAGVTTGATLLLSMTPLLELHLRHVIGLAPELHGFVRVGIQL</sequence>
<evidence type="ECO:0000313" key="2">
    <source>
        <dbReference type="EMBL" id="CAA9385265.1"/>
    </source>
</evidence>
<keyword evidence="1" id="KW-0472">Membrane</keyword>
<keyword evidence="1" id="KW-0812">Transmembrane</keyword>
<feature type="transmembrane region" description="Helical" evidence="1">
    <location>
        <begin position="238"/>
        <end position="256"/>
    </location>
</feature>
<feature type="transmembrane region" description="Helical" evidence="1">
    <location>
        <begin position="301"/>
        <end position="322"/>
    </location>
</feature>
<feature type="transmembrane region" description="Helical" evidence="1">
    <location>
        <begin position="157"/>
        <end position="177"/>
    </location>
</feature>
<feature type="transmembrane region" description="Helical" evidence="1">
    <location>
        <begin position="114"/>
        <end position="136"/>
    </location>
</feature>
<organism evidence="2">
    <name type="scientific">uncultured Chloroflexia bacterium</name>
    <dbReference type="NCBI Taxonomy" id="1672391"/>
    <lineage>
        <taxon>Bacteria</taxon>
        <taxon>Bacillati</taxon>
        <taxon>Chloroflexota</taxon>
        <taxon>Chloroflexia</taxon>
        <taxon>environmental samples</taxon>
    </lineage>
</organism>
<dbReference type="AlphaFoldDB" id="A0A6J4NK82"/>
<name>A0A6J4NK82_9CHLR</name>
<protein>
    <submittedName>
        <fullName evidence="2">Uncharacterized protein</fullName>
    </submittedName>
</protein>